<evidence type="ECO:0000256" key="1">
    <source>
        <dbReference type="ARBA" id="ARBA00022723"/>
    </source>
</evidence>
<dbReference type="CDD" id="cd00051">
    <property type="entry name" value="EFh"/>
    <property type="match status" value="1"/>
</dbReference>
<dbReference type="Proteomes" id="UP000663852">
    <property type="component" value="Unassembled WGS sequence"/>
</dbReference>
<keyword evidence="7" id="KW-1185">Reference proteome</keyword>
<reference evidence="5" key="1">
    <citation type="submission" date="2021-02" db="EMBL/GenBank/DDBJ databases">
        <authorList>
            <person name="Nowell W R."/>
        </authorList>
    </citation>
    <scope>NUCLEOTIDE SEQUENCE</scope>
</reference>
<evidence type="ECO:0000259" key="4">
    <source>
        <dbReference type="PROSITE" id="PS50222"/>
    </source>
</evidence>
<keyword evidence="2" id="KW-0677">Repeat</keyword>
<dbReference type="PANTHER" id="PTHR23055:SF60">
    <property type="entry name" value="CALAXIN"/>
    <property type="match status" value="1"/>
</dbReference>
<dbReference type="EMBL" id="CAJNOR010003793">
    <property type="protein sequence ID" value="CAF1448148.1"/>
    <property type="molecule type" value="Genomic_DNA"/>
</dbReference>
<dbReference type="InterPro" id="IPR028846">
    <property type="entry name" value="Recoverin"/>
</dbReference>
<feature type="domain" description="EF-hand" evidence="4">
    <location>
        <begin position="99"/>
        <end position="134"/>
    </location>
</feature>
<dbReference type="AlphaFoldDB" id="A0A813N328"/>
<dbReference type="PROSITE" id="PS50222">
    <property type="entry name" value="EF_HAND_2"/>
    <property type="match status" value="2"/>
</dbReference>
<dbReference type="PROSITE" id="PS00018">
    <property type="entry name" value="EF_HAND_1"/>
    <property type="match status" value="2"/>
</dbReference>
<evidence type="ECO:0000313" key="8">
    <source>
        <dbReference type="Proteomes" id="UP000663852"/>
    </source>
</evidence>
<evidence type="ECO:0000313" key="5">
    <source>
        <dbReference type="EMBL" id="CAF0731049.1"/>
    </source>
</evidence>
<proteinExistence type="predicted"/>
<dbReference type="EMBL" id="CAJNOJ010000002">
    <property type="protein sequence ID" value="CAF0731049.1"/>
    <property type="molecule type" value="Genomic_DNA"/>
</dbReference>
<dbReference type="PANTHER" id="PTHR23055">
    <property type="entry name" value="CALCIUM BINDING PROTEINS"/>
    <property type="match status" value="1"/>
</dbReference>
<evidence type="ECO:0000313" key="7">
    <source>
        <dbReference type="Proteomes" id="UP000663828"/>
    </source>
</evidence>
<evidence type="ECO:0000256" key="3">
    <source>
        <dbReference type="ARBA" id="ARBA00022837"/>
    </source>
</evidence>
<organism evidence="5 8">
    <name type="scientific">Adineta ricciae</name>
    <name type="common">Rotifer</name>
    <dbReference type="NCBI Taxonomy" id="249248"/>
    <lineage>
        <taxon>Eukaryota</taxon>
        <taxon>Metazoa</taxon>
        <taxon>Spiralia</taxon>
        <taxon>Gnathifera</taxon>
        <taxon>Rotifera</taxon>
        <taxon>Eurotatoria</taxon>
        <taxon>Bdelloidea</taxon>
        <taxon>Adinetida</taxon>
        <taxon>Adinetidae</taxon>
        <taxon>Adineta</taxon>
    </lineage>
</organism>
<dbReference type="InterPro" id="IPR018247">
    <property type="entry name" value="EF_Hand_1_Ca_BS"/>
</dbReference>
<dbReference type="SUPFAM" id="SSF47473">
    <property type="entry name" value="EF-hand"/>
    <property type="match status" value="1"/>
</dbReference>
<comment type="caution">
    <text evidence="5">The sequence shown here is derived from an EMBL/GenBank/DDBJ whole genome shotgun (WGS) entry which is preliminary data.</text>
</comment>
<gene>
    <name evidence="5" type="ORF">EDS130_LOCUS1116</name>
    <name evidence="6" type="ORF">XAT740_LOCUS36714</name>
</gene>
<evidence type="ECO:0000313" key="6">
    <source>
        <dbReference type="EMBL" id="CAF1448148.1"/>
    </source>
</evidence>
<protein>
    <recommendedName>
        <fullName evidence="4">EF-hand domain-containing protein</fullName>
    </recommendedName>
</protein>
<accession>A0A813N328</accession>
<keyword evidence="1" id="KW-0479">Metal-binding</keyword>
<dbReference type="Pfam" id="PF13499">
    <property type="entry name" value="EF-hand_7"/>
    <property type="match status" value="1"/>
</dbReference>
<evidence type="ECO:0000256" key="2">
    <source>
        <dbReference type="ARBA" id="ARBA00022737"/>
    </source>
</evidence>
<dbReference type="SMART" id="SM00054">
    <property type="entry name" value="EFh"/>
    <property type="match status" value="3"/>
</dbReference>
<dbReference type="InterPro" id="IPR011992">
    <property type="entry name" value="EF-hand-dom_pair"/>
</dbReference>
<dbReference type="OrthoDB" id="191686at2759"/>
<dbReference type="Proteomes" id="UP000663828">
    <property type="component" value="Unassembled WGS sequence"/>
</dbReference>
<sequence length="215" mass="25384">MPLHRLHAEQKKFDRTFLSSLNFDESGIEINRLTLVFHKLCDNNSNQLSREHFRDFLSTIFDLNDETIVERLFILIGQGEKTLSLKQFLSAMNLLLYASIDEQIKLIFRVYDVSADGNLQREELFTFLRKDLPIMNEKEDADLILHEFITLIFKKFDKDHDGVISFDDYHRTCQENPTLMQCFGQVLPRIFRKHVVKSMLNGNLSIISKREKHFK</sequence>
<dbReference type="InterPro" id="IPR002048">
    <property type="entry name" value="EF_hand_dom"/>
</dbReference>
<dbReference type="Gene3D" id="1.10.238.10">
    <property type="entry name" value="EF-hand"/>
    <property type="match status" value="1"/>
</dbReference>
<feature type="domain" description="EF-hand" evidence="4">
    <location>
        <begin position="144"/>
        <end position="179"/>
    </location>
</feature>
<keyword evidence="3" id="KW-0106">Calcium</keyword>
<dbReference type="GO" id="GO:0005509">
    <property type="term" value="F:calcium ion binding"/>
    <property type="evidence" value="ECO:0007669"/>
    <property type="project" value="InterPro"/>
</dbReference>
<name>A0A813N328_ADIRI</name>